<dbReference type="GeneID" id="66102563"/>
<accession>A0A9P7VQN2</accession>
<comment type="caution">
    <text evidence="1">The sequence shown here is derived from an EMBL/GenBank/DDBJ whole genome shotgun (WGS) entry which is preliminary data.</text>
</comment>
<evidence type="ECO:0000313" key="1">
    <source>
        <dbReference type="EMBL" id="KAG7444209.1"/>
    </source>
</evidence>
<evidence type="ECO:0000313" key="2">
    <source>
        <dbReference type="Proteomes" id="UP000812287"/>
    </source>
</evidence>
<reference evidence="1" key="1">
    <citation type="submission" date="2020-11" db="EMBL/GenBank/DDBJ databases">
        <title>Adaptations for nitrogen fixation in a non-lichenized fungal sporocarp promotes dispersal by wood-feeding termites.</title>
        <authorList>
            <consortium name="DOE Joint Genome Institute"/>
            <person name="Koch R.A."/>
            <person name="Yoon G."/>
            <person name="Arayal U."/>
            <person name="Lail K."/>
            <person name="Amirebrahimi M."/>
            <person name="Labutti K."/>
            <person name="Lipzen A."/>
            <person name="Riley R."/>
            <person name="Barry K."/>
            <person name="Henrissat B."/>
            <person name="Grigoriev I.V."/>
            <person name="Herr J.R."/>
            <person name="Aime M.C."/>
        </authorList>
    </citation>
    <scope>NUCLEOTIDE SEQUENCE</scope>
    <source>
        <strain evidence="1">MCA 3950</strain>
    </source>
</reference>
<dbReference type="RefSeq" id="XP_043037709.1">
    <property type="nucleotide sequence ID" value="XM_043180267.1"/>
</dbReference>
<dbReference type="Proteomes" id="UP000812287">
    <property type="component" value="Unassembled WGS sequence"/>
</dbReference>
<dbReference type="AlphaFoldDB" id="A0A9P7VQN2"/>
<sequence length="152" mass="16878">MNRMKVRRASACQCSTPRSNLEQRPEKGEGLFTNIIALWMAVDAARGIHIVCEVSASSDVDWSDVRSARGVQKPRKDTGNTPRCRVVHFITTSDIAGILVGVRNSEVLVTYQQPHVQPHGAVRKHDGIRRVMNAKVIEFIDTAQKGGRIYQG</sequence>
<name>A0A9P7VQN2_9AGAR</name>
<gene>
    <name evidence="1" type="ORF">BT62DRAFT_259250</name>
</gene>
<proteinExistence type="predicted"/>
<dbReference type="EMBL" id="MU250541">
    <property type="protein sequence ID" value="KAG7444209.1"/>
    <property type="molecule type" value="Genomic_DNA"/>
</dbReference>
<protein>
    <submittedName>
        <fullName evidence="1">Uncharacterized protein</fullName>
    </submittedName>
</protein>
<organism evidence="1 2">
    <name type="scientific">Guyanagaster necrorhizus</name>
    <dbReference type="NCBI Taxonomy" id="856835"/>
    <lineage>
        <taxon>Eukaryota</taxon>
        <taxon>Fungi</taxon>
        <taxon>Dikarya</taxon>
        <taxon>Basidiomycota</taxon>
        <taxon>Agaricomycotina</taxon>
        <taxon>Agaricomycetes</taxon>
        <taxon>Agaricomycetidae</taxon>
        <taxon>Agaricales</taxon>
        <taxon>Marasmiineae</taxon>
        <taxon>Physalacriaceae</taxon>
        <taxon>Guyanagaster</taxon>
    </lineage>
</organism>
<keyword evidence="2" id="KW-1185">Reference proteome</keyword>